<dbReference type="Proteomes" id="UP000314294">
    <property type="component" value="Unassembled WGS sequence"/>
</dbReference>
<feature type="compositionally biased region" description="Low complexity" evidence="1">
    <location>
        <begin position="104"/>
        <end position="114"/>
    </location>
</feature>
<organism evidence="2 3">
    <name type="scientific">Liparis tanakae</name>
    <name type="common">Tanaka's snailfish</name>
    <dbReference type="NCBI Taxonomy" id="230148"/>
    <lineage>
        <taxon>Eukaryota</taxon>
        <taxon>Metazoa</taxon>
        <taxon>Chordata</taxon>
        <taxon>Craniata</taxon>
        <taxon>Vertebrata</taxon>
        <taxon>Euteleostomi</taxon>
        <taxon>Actinopterygii</taxon>
        <taxon>Neopterygii</taxon>
        <taxon>Teleostei</taxon>
        <taxon>Neoteleostei</taxon>
        <taxon>Acanthomorphata</taxon>
        <taxon>Eupercaria</taxon>
        <taxon>Perciformes</taxon>
        <taxon>Cottioidei</taxon>
        <taxon>Cottales</taxon>
        <taxon>Liparidae</taxon>
        <taxon>Liparis</taxon>
    </lineage>
</organism>
<evidence type="ECO:0000313" key="2">
    <source>
        <dbReference type="EMBL" id="TNN66061.1"/>
    </source>
</evidence>
<feature type="compositionally biased region" description="Basic and acidic residues" evidence="1">
    <location>
        <begin position="83"/>
        <end position="92"/>
    </location>
</feature>
<accession>A0A4Z2HKE8</accession>
<keyword evidence="3" id="KW-1185">Reference proteome</keyword>
<dbReference type="OrthoDB" id="8985251at2759"/>
<proteinExistence type="predicted"/>
<dbReference type="EMBL" id="SRLO01000225">
    <property type="protein sequence ID" value="TNN66061.1"/>
    <property type="molecule type" value="Genomic_DNA"/>
</dbReference>
<gene>
    <name evidence="2" type="ORF">EYF80_023689</name>
</gene>
<evidence type="ECO:0000313" key="3">
    <source>
        <dbReference type="Proteomes" id="UP000314294"/>
    </source>
</evidence>
<reference evidence="2 3" key="1">
    <citation type="submission" date="2019-03" db="EMBL/GenBank/DDBJ databases">
        <title>First draft genome of Liparis tanakae, snailfish: a comprehensive survey of snailfish specific genes.</title>
        <authorList>
            <person name="Kim W."/>
            <person name="Song I."/>
            <person name="Jeong J.-H."/>
            <person name="Kim D."/>
            <person name="Kim S."/>
            <person name="Ryu S."/>
            <person name="Song J.Y."/>
            <person name="Lee S.K."/>
        </authorList>
    </citation>
    <scope>NUCLEOTIDE SEQUENCE [LARGE SCALE GENOMIC DNA]</scope>
    <source>
        <tissue evidence="2">Muscle</tissue>
    </source>
</reference>
<name>A0A4Z2HKE8_9TELE</name>
<protein>
    <submittedName>
        <fullName evidence="2">Uncharacterized protein</fullName>
    </submittedName>
</protein>
<sequence length="123" mass="13509">MPLTHKQDEAGPLVQLHGVGLAELQHGPRVPRKEPALRVVQHLHAALSRDHVTLCVQQNQRGNTWFDKTPPTPGSNCGMGGTDGEKKKDPSFRRQLLRRQPPVASAASHQQQSADDITAVTHH</sequence>
<dbReference type="AlphaFoldDB" id="A0A4Z2HKE8"/>
<comment type="caution">
    <text evidence="2">The sequence shown here is derived from an EMBL/GenBank/DDBJ whole genome shotgun (WGS) entry which is preliminary data.</text>
</comment>
<evidence type="ECO:0000256" key="1">
    <source>
        <dbReference type="SAM" id="MobiDB-lite"/>
    </source>
</evidence>
<feature type="region of interest" description="Disordered" evidence="1">
    <location>
        <begin position="62"/>
        <end position="123"/>
    </location>
</feature>